<sequence length="222" mass="24439">MDFVLTYSIIAKKGKQYGVGTITASIAVGGFVHHALPNQIVSATQGFYTNHLYNYWAEELLKDQKLTQVLNRIIEKDPNSNYRQFILMDKQGNTAGWTGGSNDSFCGHILKKNLAVAGNRLVGRHVLESMVSAYECSKNSDFVEQIIDSLEAGVLAGGDKQGAISIALRVVSEDLPPCDLRVDCSEIGVITDIRKLYSYYTANSYQEFVKSIPTINNPHKAG</sequence>
<dbReference type="EMBL" id="CP043424">
    <property type="protein sequence ID" value="QIW11167.1"/>
    <property type="molecule type" value="Genomic_DNA"/>
</dbReference>
<evidence type="ECO:0000313" key="2">
    <source>
        <dbReference type="EMBL" id="QIW11167.1"/>
    </source>
</evidence>
<organism evidence="1 3">
    <name type="scientific">Francisella adeliensis</name>
    <dbReference type="NCBI Taxonomy" id="2007306"/>
    <lineage>
        <taxon>Bacteria</taxon>
        <taxon>Pseudomonadati</taxon>
        <taxon>Pseudomonadota</taxon>
        <taxon>Gammaproteobacteria</taxon>
        <taxon>Thiotrichales</taxon>
        <taxon>Francisellaceae</taxon>
        <taxon>Francisella</taxon>
    </lineage>
</organism>
<reference evidence="1 3" key="1">
    <citation type="submission" date="2017-06" db="EMBL/GenBank/DDBJ databases">
        <title>Complete genome of Francisella adeliensis.</title>
        <authorList>
            <person name="Vallesi A."/>
            <person name="Sjodin A."/>
        </authorList>
    </citation>
    <scope>NUCLEOTIDE SEQUENCE [LARGE SCALE GENOMIC DNA]</scope>
    <source>
        <strain evidence="1 3">FDC440</strain>
    </source>
</reference>
<dbReference type="InterPro" id="IPR010430">
    <property type="entry name" value="DUF1028"/>
</dbReference>
<dbReference type="Proteomes" id="UP000251120">
    <property type="component" value="Chromosome"/>
</dbReference>
<dbReference type="Pfam" id="PF06267">
    <property type="entry name" value="DUF1028"/>
    <property type="match status" value="1"/>
</dbReference>
<dbReference type="InterPro" id="IPR029055">
    <property type="entry name" value="Ntn_hydrolases_N"/>
</dbReference>
<dbReference type="KEGG" id="fad:CDH04_00255"/>
<proteinExistence type="predicted"/>
<accession>A0A2Z4XVT6</accession>
<dbReference type="PANTHER" id="PTHR39328:SF1">
    <property type="entry name" value="BLL2871 PROTEIN"/>
    <property type="match status" value="1"/>
</dbReference>
<dbReference type="OrthoDB" id="9790012at2"/>
<evidence type="ECO:0000313" key="4">
    <source>
        <dbReference type="Proteomes" id="UP000681131"/>
    </source>
</evidence>
<protein>
    <submittedName>
        <fullName evidence="2">DUF1028 domain-containing protein</fullName>
    </submittedName>
</protein>
<dbReference type="Proteomes" id="UP000681131">
    <property type="component" value="Chromosome"/>
</dbReference>
<keyword evidence="4" id="KW-1185">Reference proteome</keyword>
<dbReference type="Gene3D" id="3.60.20.10">
    <property type="entry name" value="Glutamine Phosphoribosylpyrophosphate, subunit 1, domain 1"/>
    <property type="match status" value="1"/>
</dbReference>
<evidence type="ECO:0000313" key="3">
    <source>
        <dbReference type="Proteomes" id="UP000251120"/>
    </source>
</evidence>
<dbReference type="PANTHER" id="PTHR39328">
    <property type="entry name" value="BLL2871 PROTEIN"/>
    <property type="match status" value="1"/>
</dbReference>
<dbReference type="EMBL" id="CP021781">
    <property type="protein sequence ID" value="AXA32941.1"/>
    <property type="molecule type" value="Genomic_DNA"/>
</dbReference>
<evidence type="ECO:0000313" key="1">
    <source>
        <dbReference type="EMBL" id="AXA32941.1"/>
    </source>
</evidence>
<dbReference type="AlphaFoldDB" id="A0A2Z4XVT6"/>
<dbReference type="SUPFAM" id="SSF56235">
    <property type="entry name" value="N-terminal nucleophile aminohydrolases (Ntn hydrolases)"/>
    <property type="match status" value="1"/>
</dbReference>
<reference evidence="2 4" key="2">
    <citation type="submission" date="2019-08" db="EMBL/GenBank/DDBJ databases">
        <title>Complete genome sequences of Francisella adeliensis (FSC1325 and FSC1326).</title>
        <authorList>
            <person name="Ohrman C."/>
            <person name="Uneklint I."/>
            <person name="Vallesi A."/>
            <person name="Karlsson L."/>
            <person name="Sjodin A."/>
        </authorList>
    </citation>
    <scope>NUCLEOTIDE SEQUENCE [LARGE SCALE GENOMIC DNA]</scope>
    <source>
        <strain evidence="2 4">FSC1325</strain>
    </source>
</reference>
<gene>
    <name evidence="1" type="ORF">CDH04_00255</name>
    <name evidence="2" type="ORF">FZC43_00255</name>
</gene>
<name>A0A2Z4XVT6_9GAMM</name>